<dbReference type="EMBL" id="BK014795">
    <property type="protein sequence ID" value="DAD76053.1"/>
    <property type="molecule type" value="Genomic_DNA"/>
</dbReference>
<feature type="transmembrane region" description="Helical" evidence="1">
    <location>
        <begin position="76"/>
        <end position="97"/>
    </location>
</feature>
<protein>
    <submittedName>
        <fullName evidence="2">Uncharacterized protein</fullName>
    </submittedName>
</protein>
<keyword evidence="1" id="KW-0472">Membrane</keyword>
<accession>A0A8S5M171</accession>
<organism evidence="2">
    <name type="scientific">Podoviridae sp. ctIi96</name>
    <dbReference type="NCBI Taxonomy" id="2826550"/>
    <lineage>
        <taxon>Viruses</taxon>
        <taxon>Duplodnaviria</taxon>
        <taxon>Heunggongvirae</taxon>
        <taxon>Uroviricota</taxon>
        <taxon>Caudoviricetes</taxon>
    </lineage>
</organism>
<name>A0A8S5M171_9CAUD</name>
<keyword evidence="1" id="KW-0812">Transmembrane</keyword>
<evidence type="ECO:0000256" key="1">
    <source>
        <dbReference type="SAM" id="Phobius"/>
    </source>
</evidence>
<proteinExistence type="predicted"/>
<evidence type="ECO:0000313" key="2">
    <source>
        <dbReference type="EMBL" id="DAD76053.1"/>
    </source>
</evidence>
<sequence>MEEFLNSMAILSSAILVYIFNKDIILEKILWETKFKPRTPNGNGRDIYLYDARILGIILEGIRFREVTTPYGISEVRYRFLMFLGIFLIPIGCYRVIEKKTIKTGYKEYTTQFMILGTESWNVLEIISIYLLRLSAVTMFIFSIIAIVAFIGLISEYI</sequence>
<keyword evidence="1" id="KW-1133">Transmembrane helix</keyword>
<feature type="transmembrane region" description="Helical" evidence="1">
    <location>
        <begin position="130"/>
        <end position="154"/>
    </location>
</feature>
<reference evidence="2" key="1">
    <citation type="journal article" date="2021" name="Proc. Natl. Acad. Sci. U.S.A.">
        <title>A Catalog of Tens of Thousands of Viruses from Human Metagenomes Reveals Hidden Associations with Chronic Diseases.</title>
        <authorList>
            <person name="Tisza M.J."/>
            <person name="Buck C.B."/>
        </authorList>
    </citation>
    <scope>NUCLEOTIDE SEQUENCE</scope>
    <source>
        <strain evidence="2">CtIi96</strain>
    </source>
</reference>